<dbReference type="EMBL" id="CM017878">
    <property type="protein sequence ID" value="KAG1354284.1"/>
    <property type="molecule type" value="Genomic_DNA"/>
</dbReference>
<evidence type="ECO:0000313" key="6">
    <source>
        <dbReference type="EMBL" id="KAG1354284.1"/>
    </source>
</evidence>
<reference evidence="6" key="2">
    <citation type="submission" date="2019-07" db="EMBL/GenBank/DDBJ databases">
        <authorList>
            <person name="Yang Y."/>
            <person name="Bocs S."/>
            <person name="Baudouin L."/>
        </authorList>
    </citation>
    <scope>NUCLEOTIDE SEQUENCE</scope>
    <source>
        <tissue evidence="6">Spear leaf of Hainan Tall coconut</tissue>
    </source>
</reference>
<name>A0A8K0IF22_COCNU</name>
<dbReference type="AlphaFoldDB" id="A0A8K0IF22"/>
<keyword evidence="7" id="KW-1185">Reference proteome</keyword>
<accession>A0A8K0IF22</accession>
<evidence type="ECO:0000313" key="7">
    <source>
        <dbReference type="Proteomes" id="UP000797356"/>
    </source>
</evidence>
<organism evidence="6 7">
    <name type="scientific">Cocos nucifera</name>
    <name type="common">Coconut palm</name>
    <dbReference type="NCBI Taxonomy" id="13894"/>
    <lineage>
        <taxon>Eukaryota</taxon>
        <taxon>Viridiplantae</taxon>
        <taxon>Streptophyta</taxon>
        <taxon>Embryophyta</taxon>
        <taxon>Tracheophyta</taxon>
        <taxon>Spermatophyta</taxon>
        <taxon>Magnoliopsida</taxon>
        <taxon>Liliopsida</taxon>
        <taxon>Arecaceae</taxon>
        <taxon>Arecoideae</taxon>
        <taxon>Cocoseae</taxon>
        <taxon>Attaleinae</taxon>
        <taxon>Cocos</taxon>
    </lineage>
</organism>
<keyword evidence="1 4" id="KW-0479">Metal-binding</keyword>
<dbReference type="PROSITE" id="PS50103">
    <property type="entry name" value="ZF_C3H1"/>
    <property type="match status" value="1"/>
</dbReference>
<dbReference type="Pfam" id="PF18044">
    <property type="entry name" value="zf-CCCH_4"/>
    <property type="match status" value="1"/>
</dbReference>
<comment type="caution">
    <text evidence="6">The sequence shown here is derived from an EMBL/GenBank/DDBJ whole genome shotgun (WGS) entry which is preliminary data.</text>
</comment>
<evidence type="ECO:0000256" key="4">
    <source>
        <dbReference type="PROSITE-ProRule" id="PRU00723"/>
    </source>
</evidence>
<dbReference type="SUPFAM" id="SSF90229">
    <property type="entry name" value="CCCH zinc finger"/>
    <property type="match status" value="1"/>
</dbReference>
<dbReference type="OrthoDB" id="10575718at2759"/>
<keyword evidence="3 4" id="KW-0862">Zinc</keyword>
<keyword evidence="2 4" id="KW-0863">Zinc-finger</keyword>
<feature type="zinc finger region" description="C3H1-type" evidence="4">
    <location>
        <begin position="27"/>
        <end position="55"/>
    </location>
</feature>
<dbReference type="Proteomes" id="UP000797356">
    <property type="component" value="Chromosome 7"/>
</dbReference>
<evidence type="ECO:0000256" key="1">
    <source>
        <dbReference type="ARBA" id="ARBA00022723"/>
    </source>
</evidence>
<dbReference type="InterPro" id="IPR036855">
    <property type="entry name" value="Znf_CCCH_sf"/>
</dbReference>
<dbReference type="InterPro" id="IPR000571">
    <property type="entry name" value="Znf_CCCH"/>
</dbReference>
<evidence type="ECO:0000259" key="5">
    <source>
        <dbReference type="PROSITE" id="PS50103"/>
    </source>
</evidence>
<dbReference type="InterPro" id="IPR041367">
    <property type="entry name" value="Znf-CCCH_4"/>
</dbReference>
<feature type="domain" description="C3H1-type" evidence="5">
    <location>
        <begin position="27"/>
        <end position="55"/>
    </location>
</feature>
<proteinExistence type="predicted"/>
<evidence type="ECO:0000256" key="3">
    <source>
        <dbReference type="ARBA" id="ARBA00022833"/>
    </source>
</evidence>
<reference evidence="6" key="1">
    <citation type="journal article" date="2017" name="Gigascience">
        <title>The genome draft of coconut (Cocos nucifera).</title>
        <authorList>
            <person name="Xiao Y."/>
            <person name="Xu P."/>
            <person name="Fan H."/>
            <person name="Baudouin L."/>
            <person name="Xia W."/>
            <person name="Bocs S."/>
            <person name="Xu J."/>
            <person name="Li Q."/>
            <person name="Guo A."/>
            <person name="Zhou L."/>
            <person name="Li J."/>
            <person name="Wu Y."/>
            <person name="Ma Z."/>
            <person name="Armero A."/>
            <person name="Issali A.E."/>
            <person name="Liu N."/>
            <person name="Peng M."/>
            <person name="Yang Y."/>
        </authorList>
    </citation>
    <scope>NUCLEOTIDE SEQUENCE</scope>
    <source>
        <tissue evidence="6">Spear leaf of Hainan Tall coconut</tissue>
    </source>
</reference>
<protein>
    <recommendedName>
        <fullName evidence="5">C3H1-type domain-containing protein</fullName>
    </recommendedName>
</protein>
<dbReference type="GO" id="GO:0008270">
    <property type="term" value="F:zinc ion binding"/>
    <property type="evidence" value="ECO:0007669"/>
    <property type="project" value="UniProtKB-KW"/>
</dbReference>
<gene>
    <name evidence="6" type="ORF">COCNU_07G003960</name>
</gene>
<evidence type="ECO:0000256" key="2">
    <source>
        <dbReference type="ARBA" id="ARBA00022771"/>
    </source>
</evidence>
<sequence>MIAWSLERKTKFPHWVLSLLVWRLRRSYRGRRCKKFYTDEGCLYGDHCIFIHDEQLKAQEGTAVSLSQVVGGGGYGGGANGSNWKPSN</sequence>